<keyword evidence="1" id="KW-0489">Methyltransferase</keyword>
<dbReference type="GeneID" id="301819250"/>
<dbReference type="GO" id="GO:0008757">
    <property type="term" value="F:S-adenosylmethionine-dependent methyltransferase activity"/>
    <property type="evidence" value="ECO:0007669"/>
    <property type="project" value="UniProtKB-ARBA"/>
</dbReference>
<reference evidence="4 5" key="1">
    <citation type="journal article" date="2013" name="Appl. Environ. Microbiol.">
        <title>Genome analysis suggests that the soil oligotrophic bacterium Agromonas oligotrophica (Bradyrhizobium oligotrophicum) is a nitrogen-fixing symbiont of Aeschynomene indica.</title>
        <authorList>
            <person name="Okubo T."/>
            <person name="Fukushima S."/>
            <person name="Itakura M."/>
            <person name="Oshima K."/>
            <person name="Longtonglang A."/>
            <person name="Teaumroong N."/>
            <person name="Mitsui H."/>
            <person name="Hattori M."/>
            <person name="Hattori R."/>
            <person name="Hattori T."/>
            <person name="Minamisawa K."/>
        </authorList>
    </citation>
    <scope>NUCLEOTIDE SEQUENCE [LARGE SCALE GENOMIC DNA]</scope>
    <source>
        <strain evidence="4 5">S58</strain>
    </source>
</reference>
<dbReference type="SUPFAM" id="SSF53335">
    <property type="entry name" value="S-adenosyl-L-methionine-dependent methyltransferases"/>
    <property type="match status" value="1"/>
</dbReference>
<dbReference type="PROSITE" id="PS00092">
    <property type="entry name" value="N6_MTASE"/>
    <property type="match status" value="1"/>
</dbReference>
<dbReference type="AlphaFoldDB" id="M4ZCH7"/>
<dbReference type="CDD" id="cd02440">
    <property type="entry name" value="AdoMet_MTases"/>
    <property type="match status" value="1"/>
</dbReference>
<dbReference type="InterPro" id="IPR002052">
    <property type="entry name" value="DNA_methylase_N6_adenine_CS"/>
</dbReference>
<dbReference type="GO" id="GO:0003676">
    <property type="term" value="F:nucleic acid binding"/>
    <property type="evidence" value="ECO:0007669"/>
    <property type="project" value="InterPro"/>
</dbReference>
<dbReference type="Pfam" id="PF05175">
    <property type="entry name" value="MTS"/>
    <property type="match status" value="1"/>
</dbReference>
<dbReference type="EMBL" id="AP012603">
    <property type="protein sequence ID" value="BAM91484.1"/>
    <property type="molecule type" value="Genomic_DNA"/>
</dbReference>
<evidence type="ECO:0000313" key="4">
    <source>
        <dbReference type="EMBL" id="BAM91484.1"/>
    </source>
</evidence>
<dbReference type="PATRIC" id="fig|1245469.3.peg.5634"/>
<dbReference type="eggNOG" id="COG4123">
    <property type="taxonomic scope" value="Bacteria"/>
</dbReference>
<dbReference type="PANTHER" id="PTHR47739">
    <property type="entry name" value="TRNA1(VAL) (ADENINE(37)-N6)-METHYLTRANSFERASE"/>
    <property type="match status" value="1"/>
</dbReference>
<sequence>MSDAIAISEDAVLGGRLRLRQPTSGHRAGHDAILLAAATAARPGDRVVDLGAGVGTAGLALARRVGGLALTLVEREPYLASLARDNADANELPAAVAVLDVAAEAAAFAAAGLGPDSVDVVLMNPPFHDDARHRASPDAARATAHMATATTLEIWTHAARRMLKSAGVLTLIWRADAVGEVLAALARGFGSVAIQPVHGQAGKPAIRILVRAVKGGRAPTQIWPGVMLNEAAGAPSEDIRRVLEGQGALALAGPLNGDRV</sequence>
<keyword evidence="5" id="KW-1185">Reference proteome</keyword>
<evidence type="ECO:0000259" key="3">
    <source>
        <dbReference type="Pfam" id="PF05175"/>
    </source>
</evidence>
<dbReference type="KEGG" id="aol:S58_55070"/>
<protein>
    <recommendedName>
        <fullName evidence="3">Methyltransferase small domain-containing protein</fullName>
    </recommendedName>
</protein>
<accession>M4ZCH7</accession>
<gene>
    <name evidence="4" type="ORF">S58_55070</name>
</gene>
<evidence type="ECO:0000313" key="5">
    <source>
        <dbReference type="Proteomes" id="UP000011841"/>
    </source>
</evidence>
<dbReference type="InterPro" id="IPR007848">
    <property type="entry name" value="Small_mtfrase_dom"/>
</dbReference>
<dbReference type="STRING" id="1245469.S58_55070"/>
<dbReference type="InterPro" id="IPR029063">
    <property type="entry name" value="SAM-dependent_MTases_sf"/>
</dbReference>
<organism evidence="4 5">
    <name type="scientific">Bradyrhizobium oligotrophicum S58</name>
    <dbReference type="NCBI Taxonomy" id="1245469"/>
    <lineage>
        <taxon>Bacteria</taxon>
        <taxon>Pseudomonadati</taxon>
        <taxon>Pseudomonadota</taxon>
        <taxon>Alphaproteobacteria</taxon>
        <taxon>Hyphomicrobiales</taxon>
        <taxon>Nitrobacteraceae</taxon>
        <taxon>Bradyrhizobium</taxon>
    </lineage>
</organism>
<dbReference type="PANTHER" id="PTHR47739:SF1">
    <property type="entry name" value="TRNA1(VAL) (ADENINE(37)-N6)-METHYLTRANSFERASE"/>
    <property type="match status" value="1"/>
</dbReference>
<dbReference type="GO" id="GO:0032259">
    <property type="term" value="P:methylation"/>
    <property type="evidence" value="ECO:0007669"/>
    <property type="project" value="UniProtKB-KW"/>
</dbReference>
<feature type="domain" description="Methyltransferase small" evidence="3">
    <location>
        <begin position="34"/>
        <end position="192"/>
    </location>
</feature>
<keyword evidence="1" id="KW-0808">Transferase</keyword>
<dbReference type="GO" id="GO:0008170">
    <property type="term" value="F:N-methyltransferase activity"/>
    <property type="evidence" value="ECO:0007669"/>
    <property type="project" value="UniProtKB-ARBA"/>
</dbReference>
<dbReference type="InterPro" id="IPR050210">
    <property type="entry name" value="tRNA_Adenine-N(6)_MTase"/>
</dbReference>
<keyword evidence="2" id="KW-0949">S-adenosyl-L-methionine</keyword>
<proteinExistence type="predicted"/>
<evidence type="ECO:0000256" key="2">
    <source>
        <dbReference type="ARBA" id="ARBA00022691"/>
    </source>
</evidence>
<dbReference type="Gene3D" id="3.40.50.150">
    <property type="entry name" value="Vaccinia Virus protein VP39"/>
    <property type="match status" value="1"/>
</dbReference>
<dbReference type="OrthoDB" id="5489421at2"/>
<dbReference type="HOGENOM" id="CLU_061983_1_1_5"/>
<dbReference type="Proteomes" id="UP000011841">
    <property type="component" value="Chromosome"/>
</dbReference>
<dbReference type="RefSeq" id="WP_015668571.1">
    <property type="nucleotide sequence ID" value="NC_020453.1"/>
</dbReference>
<name>M4ZCH7_9BRAD</name>
<evidence type="ECO:0000256" key="1">
    <source>
        <dbReference type="ARBA" id="ARBA00022603"/>
    </source>
</evidence>